<dbReference type="InterPro" id="IPR020811">
    <property type="entry name" value="Enolase_N"/>
</dbReference>
<dbReference type="GO" id="GO:0004634">
    <property type="term" value="F:phosphopyruvate hydratase activity"/>
    <property type="evidence" value="ECO:0007669"/>
    <property type="project" value="UniProtKB-UniRule"/>
</dbReference>
<feature type="binding site" evidence="11">
    <location>
        <begin position="385"/>
        <end position="388"/>
    </location>
    <ligand>
        <name>substrate</name>
    </ligand>
</feature>
<evidence type="ECO:0000259" key="14">
    <source>
        <dbReference type="SMART" id="SM01193"/>
    </source>
</evidence>
<dbReference type="SMART" id="SM01192">
    <property type="entry name" value="Enolase_C"/>
    <property type="match status" value="1"/>
</dbReference>
<comment type="similarity">
    <text evidence="2 9">Belongs to the enolase family.</text>
</comment>
<evidence type="ECO:0000313" key="16">
    <source>
        <dbReference type="Proteomes" id="UP000178323"/>
    </source>
</evidence>
<evidence type="ECO:0000256" key="11">
    <source>
        <dbReference type="PIRSR" id="PIRSR001400-2"/>
    </source>
</evidence>
<sequence>MKIDKLQAYEILDSRGNPTVEVELTSGKITVSASVPSGASTGIYEAVELRDNDKKRYNGKGVLKAVENVNKKIAKKIVGENIGSQKKLDSLLIALDGAENKSNLGANATLGVSLAFAKAMAKKKNLELYEYFATLASPPLQESCHERNRTGGDRGGFQFTLPAPSFNIINGGKHADSGLDIQEFMIQPVGIKSFKEQLRAGAEIYHALKSLLQAKGERVSVGDEGGFAPRLKSNEEAFELIIEAIKKAGYNTEQIKIGIDFAASSFYKNGKYVIKDHEGNEKILKTKELAEWYGELLKKYPINSIEDGFEENDWKGFKILSEKFGKKILVVGDDLLVTNYKKVKKAVRLKAANSVIIKLNQIGTVTETVKTVKLAKANNISPFASNRSGETEDSCLADLAVGLGCGFIKAGSLSRSERLAKYNRLLKIETLLLSKKILTDLRILG</sequence>
<dbReference type="GO" id="GO:0000287">
    <property type="term" value="F:magnesium ion binding"/>
    <property type="evidence" value="ECO:0007669"/>
    <property type="project" value="UniProtKB-UniRule"/>
</dbReference>
<dbReference type="AlphaFoldDB" id="A0A1F5S7S2"/>
<feature type="binding site" evidence="11">
    <location>
        <position position="174"/>
    </location>
    <ligand>
        <name>substrate</name>
    </ligand>
</feature>
<feature type="binding site" evidence="11">
    <location>
        <position position="333"/>
    </location>
    <ligand>
        <name>substrate</name>
    </ligand>
</feature>
<dbReference type="FunFam" id="3.30.390.10:FF:000001">
    <property type="entry name" value="Enolase"/>
    <property type="match status" value="1"/>
</dbReference>
<comment type="function">
    <text evidence="9">Catalyzes the reversible conversion of 2-phosphoglycerate (2-PG) into phosphoenolpyruvate (PEP). It is essential for the degradation of carbohydrates via glycolysis.</text>
</comment>
<feature type="binding site" evidence="9 12">
    <location>
        <position position="260"/>
    </location>
    <ligand>
        <name>Mg(2+)</name>
        <dbReference type="ChEBI" id="CHEBI:18420"/>
    </ligand>
</feature>
<dbReference type="GO" id="GO:0009986">
    <property type="term" value="C:cell surface"/>
    <property type="evidence" value="ECO:0007669"/>
    <property type="project" value="UniProtKB-SubCell"/>
</dbReference>
<dbReference type="SUPFAM" id="SSF54826">
    <property type="entry name" value="Enolase N-terminal domain-like"/>
    <property type="match status" value="1"/>
</dbReference>
<evidence type="ECO:0000256" key="1">
    <source>
        <dbReference type="ARBA" id="ARBA00005031"/>
    </source>
</evidence>
<comment type="pathway">
    <text evidence="1 9">Carbohydrate degradation; glycolysis; pyruvate from D-glyceraldehyde 3-phosphate: step 4/5.</text>
</comment>
<comment type="cofactor">
    <cofactor evidence="12">
        <name>Mg(2+)</name>
        <dbReference type="ChEBI" id="CHEBI:18420"/>
    </cofactor>
    <text evidence="12">Mg(2+) is required for catalysis and for stabilizing the dimer.</text>
</comment>
<dbReference type="SMART" id="SM01193">
    <property type="entry name" value="Enolase_N"/>
    <property type="match status" value="1"/>
</dbReference>
<dbReference type="PRINTS" id="PR00148">
    <property type="entry name" value="ENOLASE"/>
</dbReference>
<name>A0A1F5S7S2_9BACT</name>
<feature type="binding site" evidence="9">
    <location>
        <position position="182"/>
    </location>
    <ligand>
        <name>(2R)-2-phosphoglycerate</name>
        <dbReference type="ChEBI" id="CHEBI:58289"/>
    </ligand>
</feature>
<dbReference type="Gene3D" id="3.30.390.10">
    <property type="entry name" value="Enolase-like, N-terminal domain"/>
    <property type="match status" value="1"/>
</dbReference>
<evidence type="ECO:0000259" key="13">
    <source>
        <dbReference type="SMART" id="SM01192"/>
    </source>
</evidence>
<gene>
    <name evidence="9" type="primary">eno</name>
    <name evidence="15" type="ORF">A2Y83_01040</name>
</gene>
<feature type="binding site" evidence="9">
    <location>
        <position position="387"/>
    </location>
    <ligand>
        <name>(2R)-2-phosphoglycerate</name>
        <dbReference type="ChEBI" id="CHEBI:58289"/>
    </ligand>
</feature>
<comment type="catalytic activity">
    <reaction evidence="9">
        <text>(2R)-2-phosphoglycerate = phosphoenolpyruvate + H2O</text>
        <dbReference type="Rhea" id="RHEA:10164"/>
        <dbReference type="ChEBI" id="CHEBI:15377"/>
        <dbReference type="ChEBI" id="CHEBI:58289"/>
        <dbReference type="ChEBI" id="CHEBI:58702"/>
        <dbReference type="EC" id="4.2.1.11"/>
    </reaction>
</comment>
<feature type="binding site" evidence="9">
    <location>
        <position position="388"/>
    </location>
    <ligand>
        <name>(2R)-2-phosphoglycerate</name>
        <dbReference type="ChEBI" id="CHEBI:58289"/>
    </ligand>
</feature>
<evidence type="ECO:0000256" key="6">
    <source>
        <dbReference type="ARBA" id="ARBA00022842"/>
    </source>
</evidence>
<proteinExistence type="inferred from homology"/>
<evidence type="ECO:0000256" key="4">
    <source>
        <dbReference type="ARBA" id="ARBA00017068"/>
    </source>
</evidence>
<keyword evidence="9" id="KW-0963">Cytoplasm</keyword>
<evidence type="ECO:0000256" key="2">
    <source>
        <dbReference type="ARBA" id="ARBA00009604"/>
    </source>
</evidence>
<dbReference type="Gene3D" id="3.20.20.120">
    <property type="entry name" value="Enolase-like C-terminal domain"/>
    <property type="match status" value="1"/>
</dbReference>
<dbReference type="InterPro" id="IPR036849">
    <property type="entry name" value="Enolase-like_C_sf"/>
</dbReference>
<evidence type="ECO:0000256" key="12">
    <source>
        <dbReference type="PIRSR" id="PIRSR001400-3"/>
    </source>
</evidence>
<feature type="binding site" evidence="11">
    <location>
        <position position="409"/>
    </location>
    <ligand>
        <name>substrate</name>
    </ligand>
</feature>
<reference evidence="15 16" key="1">
    <citation type="journal article" date="2016" name="Nat. Commun.">
        <title>Thousands of microbial genomes shed light on interconnected biogeochemical processes in an aquifer system.</title>
        <authorList>
            <person name="Anantharaman K."/>
            <person name="Brown C.T."/>
            <person name="Hug L.A."/>
            <person name="Sharon I."/>
            <person name="Castelle C.J."/>
            <person name="Probst A.J."/>
            <person name="Thomas B.C."/>
            <person name="Singh A."/>
            <person name="Wilkins M.J."/>
            <person name="Karaoz U."/>
            <person name="Brodie E.L."/>
            <person name="Williams K.H."/>
            <person name="Hubbard S.S."/>
            <person name="Banfield J.F."/>
        </authorList>
    </citation>
    <scope>NUCLEOTIDE SEQUENCE [LARGE SCALE GENOMIC DNA]</scope>
</reference>
<dbReference type="PROSITE" id="PS00164">
    <property type="entry name" value="ENOLASE"/>
    <property type="match status" value="1"/>
</dbReference>
<keyword evidence="8 9" id="KW-0456">Lyase</keyword>
<dbReference type="Proteomes" id="UP000178323">
    <property type="component" value="Unassembled WGS sequence"/>
</dbReference>
<feature type="domain" description="Enolase N-terminal" evidence="14">
    <location>
        <begin position="3"/>
        <end position="132"/>
    </location>
</feature>
<dbReference type="EMBL" id="MFFS01000020">
    <property type="protein sequence ID" value="OGF22592.1"/>
    <property type="molecule type" value="Genomic_DNA"/>
</dbReference>
<evidence type="ECO:0000256" key="10">
    <source>
        <dbReference type="PIRSR" id="PIRSR001400-1"/>
    </source>
</evidence>
<keyword evidence="5 9" id="KW-0964">Secreted</keyword>
<comment type="cofactor">
    <cofactor evidence="9">
        <name>Mg(2+)</name>
        <dbReference type="ChEBI" id="CHEBI:18420"/>
    </cofactor>
    <text evidence="9">Binds a second Mg(2+) ion via substrate during catalysis.</text>
</comment>
<dbReference type="NCBIfam" id="TIGR01060">
    <property type="entry name" value="eno"/>
    <property type="match status" value="1"/>
</dbReference>
<accession>A0A1F5S7S2</accession>
<protein>
    <recommendedName>
        <fullName evidence="4 9">Enolase</fullName>
        <ecNumber evidence="3 9">4.2.1.11</ecNumber>
    </recommendedName>
    <alternativeName>
        <fullName evidence="9">2-phospho-D-glycerate hydro-lyase</fullName>
    </alternativeName>
    <alternativeName>
        <fullName evidence="9">2-phosphoglycerate dehydratase</fullName>
    </alternativeName>
</protein>
<feature type="binding site" evidence="11">
    <location>
        <position position="306"/>
    </location>
    <ligand>
        <name>substrate</name>
    </ligand>
</feature>
<dbReference type="Pfam" id="PF00113">
    <property type="entry name" value="Enolase_C"/>
    <property type="match status" value="1"/>
</dbReference>
<dbReference type="HAMAP" id="MF_00318">
    <property type="entry name" value="Enolase"/>
    <property type="match status" value="1"/>
</dbReference>
<keyword evidence="7 9" id="KW-0324">Glycolysis</keyword>
<feature type="binding site" evidence="9 12">
    <location>
        <position position="333"/>
    </location>
    <ligand>
        <name>Mg(2+)</name>
        <dbReference type="ChEBI" id="CHEBI:18420"/>
    </ligand>
</feature>
<keyword evidence="6 9" id="KW-0460">Magnesium</keyword>
<dbReference type="CDD" id="cd03313">
    <property type="entry name" value="enolase"/>
    <property type="match status" value="1"/>
</dbReference>
<dbReference type="GO" id="GO:0000015">
    <property type="term" value="C:phosphopyruvate hydratase complex"/>
    <property type="evidence" value="ECO:0007669"/>
    <property type="project" value="InterPro"/>
</dbReference>
<dbReference type="InterPro" id="IPR029017">
    <property type="entry name" value="Enolase-like_N"/>
</dbReference>
<dbReference type="STRING" id="1797985.A2Y83_01040"/>
<feature type="binding site" evidence="9 12">
    <location>
        <position position="306"/>
    </location>
    <ligand>
        <name>Mg(2+)</name>
        <dbReference type="ChEBI" id="CHEBI:18420"/>
    </ligand>
</feature>
<feature type="binding site" evidence="9">
    <location>
        <position position="358"/>
    </location>
    <ligand>
        <name>(2R)-2-phosphoglycerate</name>
        <dbReference type="ChEBI" id="CHEBI:58289"/>
    </ligand>
</feature>
<feature type="active site" description="Proton donor" evidence="9 10">
    <location>
        <position position="224"/>
    </location>
</feature>
<keyword evidence="15" id="KW-0670">Pyruvate</keyword>
<dbReference type="PIRSF" id="PIRSF001400">
    <property type="entry name" value="Enolase"/>
    <property type="match status" value="1"/>
</dbReference>
<dbReference type="EC" id="4.2.1.11" evidence="3 9"/>
<keyword evidence="9 12" id="KW-0479">Metal-binding</keyword>
<comment type="subcellular location">
    <subcellularLocation>
        <location evidence="9">Cytoplasm</location>
    </subcellularLocation>
    <subcellularLocation>
        <location evidence="9">Secreted</location>
    </subcellularLocation>
    <subcellularLocation>
        <location evidence="9">Cell surface</location>
    </subcellularLocation>
    <text evidence="9">Fractions of enolase are present in both the cytoplasm and on the cell surface.</text>
</comment>
<feature type="active site" description="Proton acceptor" evidence="9 10">
    <location>
        <position position="358"/>
    </location>
</feature>
<evidence type="ECO:0000256" key="3">
    <source>
        <dbReference type="ARBA" id="ARBA00012058"/>
    </source>
</evidence>
<organism evidence="15 16">
    <name type="scientific">Candidatus Falkowbacteria bacterium RBG_13_39_14</name>
    <dbReference type="NCBI Taxonomy" id="1797985"/>
    <lineage>
        <taxon>Bacteria</taxon>
        <taxon>Candidatus Falkowiibacteriota</taxon>
    </lineage>
</organism>
<evidence type="ECO:0000313" key="15">
    <source>
        <dbReference type="EMBL" id="OGF22592.1"/>
    </source>
</evidence>
<dbReference type="SFLD" id="SFLDS00001">
    <property type="entry name" value="Enolase"/>
    <property type="match status" value="1"/>
</dbReference>
<comment type="caution">
    <text evidence="15">The sequence shown here is derived from an EMBL/GenBank/DDBJ whole genome shotgun (WGS) entry which is preliminary data.</text>
</comment>
<dbReference type="UniPathway" id="UPA00109">
    <property type="reaction ID" value="UER00187"/>
</dbReference>
<evidence type="ECO:0000256" key="7">
    <source>
        <dbReference type="ARBA" id="ARBA00023152"/>
    </source>
</evidence>
<dbReference type="SFLD" id="SFLDG00178">
    <property type="entry name" value="enolase"/>
    <property type="match status" value="1"/>
</dbReference>
<feature type="binding site" evidence="9">
    <location>
        <position position="409"/>
    </location>
    <ligand>
        <name>(2R)-2-phosphoglycerate</name>
        <dbReference type="ChEBI" id="CHEBI:58289"/>
    </ligand>
</feature>
<evidence type="ECO:0000256" key="5">
    <source>
        <dbReference type="ARBA" id="ARBA00022525"/>
    </source>
</evidence>
<dbReference type="SFLD" id="SFLDF00002">
    <property type="entry name" value="enolase"/>
    <property type="match status" value="1"/>
</dbReference>
<evidence type="ECO:0000256" key="8">
    <source>
        <dbReference type="ARBA" id="ARBA00023239"/>
    </source>
</evidence>
<dbReference type="InterPro" id="IPR000941">
    <property type="entry name" value="Enolase"/>
</dbReference>
<dbReference type="InterPro" id="IPR020809">
    <property type="entry name" value="Enolase_CS"/>
</dbReference>
<evidence type="ECO:0000256" key="9">
    <source>
        <dbReference type="HAMAP-Rule" id="MF_00318"/>
    </source>
</evidence>
<dbReference type="PANTHER" id="PTHR11902">
    <property type="entry name" value="ENOLASE"/>
    <property type="match status" value="1"/>
</dbReference>
<dbReference type="InterPro" id="IPR020810">
    <property type="entry name" value="Enolase_C"/>
</dbReference>
<dbReference type="PANTHER" id="PTHR11902:SF1">
    <property type="entry name" value="ENOLASE"/>
    <property type="match status" value="1"/>
</dbReference>
<dbReference type="GO" id="GO:0005576">
    <property type="term" value="C:extracellular region"/>
    <property type="evidence" value="ECO:0007669"/>
    <property type="project" value="UniProtKB-SubCell"/>
</dbReference>
<feature type="domain" description="Enolase C-terminal TIM barrel" evidence="13">
    <location>
        <begin position="158"/>
        <end position="437"/>
    </location>
</feature>
<dbReference type="Pfam" id="PF03952">
    <property type="entry name" value="Enolase_N"/>
    <property type="match status" value="1"/>
</dbReference>
<dbReference type="SUPFAM" id="SSF51604">
    <property type="entry name" value="Enolase C-terminal domain-like"/>
    <property type="match status" value="1"/>
</dbReference>
<dbReference type="GO" id="GO:0006096">
    <property type="term" value="P:glycolytic process"/>
    <property type="evidence" value="ECO:0007669"/>
    <property type="project" value="UniProtKB-UniRule"/>
</dbReference>
<feature type="binding site" evidence="11">
    <location>
        <position position="183"/>
    </location>
    <ligand>
        <name>substrate</name>
    </ligand>
</feature>